<dbReference type="AlphaFoldDB" id="A0A9W6Y4W9"/>
<feature type="compositionally biased region" description="Polar residues" evidence="1">
    <location>
        <begin position="367"/>
        <end position="384"/>
    </location>
</feature>
<reference evidence="2" key="1">
    <citation type="submission" date="2023-04" db="EMBL/GenBank/DDBJ databases">
        <title>Phytophthora fragariaefolia NBRC 109709.</title>
        <authorList>
            <person name="Ichikawa N."/>
            <person name="Sato H."/>
            <person name="Tonouchi N."/>
        </authorList>
    </citation>
    <scope>NUCLEOTIDE SEQUENCE</scope>
    <source>
        <strain evidence="2">NBRC 109709</strain>
    </source>
</reference>
<feature type="region of interest" description="Disordered" evidence="1">
    <location>
        <begin position="329"/>
        <end position="393"/>
    </location>
</feature>
<dbReference type="InterPro" id="IPR043502">
    <property type="entry name" value="DNA/RNA_pol_sf"/>
</dbReference>
<proteinExistence type="predicted"/>
<organism evidence="2 3">
    <name type="scientific">Phytophthora fragariaefolia</name>
    <dbReference type="NCBI Taxonomy" id="1490495"/>
    <lineage>
        <taxon>Eukaryota</taxon>
        <taxon>Sar</taxon>
        <taxon>Stramenopiles</taxon>
        <taxon>Oomycota</taxon>
        <taxon>Peronosporomycetes</taxon>
        <taxon>Peronosporales</taxon>
        <taxon>Peronosporaceae</taxon>
        <taxon>Phytophthora</taxon>
    </lineage>
</organism>
<evidence type="ECO:0000256" key="1">
    <source>
        <dbReference type="SAM" id="MobiDB-lite"/>
    </source>
</evidence>
<dbReference type="Proteomes" id="UP001165121">
    <property type="component" value="Unassembled WGS sequence"/>
</dbReference>
<dbReference type="EMBL" id="BSXT01003013">
    <property type="protein sequence ID" value="GMF52070.1"/>
    <property type="molecule type" value="Genomic_DNA"/>
</dbReference>
<dbReference type="SUPFAM" id="SSF56672">
    <property type="entry name" value="DNA/RNA polymerases"/>
    <property type="match status" value="1"/>
</dbReference>
<comment type="caution">
    <text evidence="2">The sequence shown here is derived from an EMBL/GenBank/DDBJ whole genome shotgun (WGS) entry which is preliminary data.</text>
</comment>
<dbReference type="PANTHER" id="PTHR33064:SF37">
    <property type="entry name" value="RIBONUCLEASE H"/>
    <property type="match status" value="1"/>
</dbReference>
<dbReference type="PANTHER" id="PTHR33064">
    <property type="entry name" value="POL PROTEIN"/>
    <property type="match status" value="1"/>
</dbReference>
<sequence>MPNQYQRHQQHFYAVTSRFPVPRYLTGRYASQFKEANRDRRDPISKTRKGVQSFLGAINYYGRFIRDFAAYGAALYQLKDDDFKPGGDLSIAQRSFTALQRKVADAPILRHFDKSKDLHLMLYANEWALSIHPLLNSRLDLQVEVAVRQGIPVRGATVATPFDCTTSQGKRLRLHATADATVTNFVDLDGALAHVAPPKQGSPTTRLDPSLLYARIPIFHNGFVVSFDESAKTPKFGDSLAGEALEAKVSKVVLSEEQKKELSELNRIKEVIYESSAEEPTANQPESRNFAQIVNGNTSLPRKTFADFVQDEPVAISVMTRYQKKSRRKRVRFADVRPSGSNEDLAECDRHPDNSSEEVQAPADNGTILTSPSNPNEESQTLPTIPNAGDIDPVAVQNERRRRIAKAQEEEVKWANLKAVLRGNYLSRVVFYRPEWSRPL</sequence>
<name>A0A9W6Y4W9_9STRA</name>
<evidence type="ECO:0000313" key="2">
    <source>
        <dbReference type="EMBL" id="GMF52070.1"/>
    </source>
</evidence>
<keyword evidence="3" id="KW-1185">Reference proteome</keyword>
<dbReference type="Gene3D" id="3.30.70.270">
    <property type="match status" value="1"/>
</dbReference>
<dbReference type="InterPro" id="IPR043128">
    <property type="entry name" value="Rev_trsase/Diguanyl_cyclase"/>
</dbReference>
<dbReference type="InterPro" id="IPR051320">
    <property type="entry name" value="Viral_Replic_Matur_Polypro"/>
</dbReference>
<evidence type="ECO:0000313" key="3">
    <source>
        <dbReference type="Proteomes" id="UP001165121"/>
    </source>
</evidence>
<protein>
    <submittedName>
        <fullName evidence="2">Unnamed protein product</fullName>
    </submittedName>
</protein>
<accession>A0A9W6Y4W9</accession>
<gene>
    <name evidence="2" type="ORF">Pfra01_002124900</name>
</gene>